<accession>A0A168KA24</accession>
<dbReference type="AlphaFoldDB" id="A0A168KA24"/>
<sequence length="176" mass="19625">MKKIIIMILLFVVILPSQVLAATSTSYVDKMYFESYKERVKEVKVAQKKLNDIYCTDVKALTEKSKASTKRYNSAVKNKATSKEVLANAKAERDLDKKSLSSAKSKCSATVKELKKKSDKALREIASYKTKVVKTIKTHLDGKDKLTENDFTKSVSQSLSEIESKFDAILGSLNAS</sequence>
<evidence type="ECO:0000313" key="2">
    <source>
        <dbReference type="EMBL" id="OAB41756.1"/>
    </source>
</evidence>
<reference evidence="2 3" key="1">
    <citation type="submission" date="2016-03" db="EMBL/GenBank/DDBJ databases">
        <title>Draft genome sequence of Paenibacillus glacialis DSM 22343.</title>
        <authorList>
            <person name="Shin S.-K."/>
            <person name="Yi H."/>
        </authorList>
    </citation>
    <scope>NUCLEOTIDE SEQUENCE [LARGE SCALE GENOMIC DNA]</scope>
    <source>
        <strain evidence="2 3">DSM 22343</strain>
    </source>
</reference>
<keyword evidence="1" id="KW-0732">Signal</keyword>
<feature type="chain" id="PRO_5007898378" evidence="1">
    <location>
        <begin position="22"/>
        <end position="176"/>
    </location>
</feature>
<feature type="signal peptide" evidence="1">
    <location>
        <begin position="1"/>
        <end position="21"/>
    </location>
</feature>
<comment type="caution">
    <text evidence="2">The sequence shown here is derived from an EMBL/GenBank/DDBJ whole genome shotgun (WGS) entry which is preliminary data.</text>
</comment>
<keyword evidence="3" id="KW-1185">Reference proteome</keyword>
<gene>
    <name evidence="2" type="ORF">PGLA_15925</name>
</gene>
<name>A0A168KA24_9BACL</name>
<dbReference type="RefSeq" id="WP_068534412.1">
    <property type="nucleotide sequence ID" value="NZ_LVJH01000027.1"/>
</dbReference>
<evidence type="ECO:0000256" key="1">
    <source>
        <dbReference type="SAM" id="SignalP"/>
    </source>
</evidence>
<dbReference type="OrthoDB" id="2660672at2"/>
<dbReference type="Proteomes" id="UP000076967">
    <property type="component" value="Unassembled WGS sequence"/>
</dbReference>
<protein>
    <submittedName>
        <fullName evidence="2">Uncharacterized protein</fullName>
    </submittedName>
</protein>
<proteinExistence type="predicted"/>
<evidence type="ECO:0000313" key="3">
    <source>
        <dbReference type="Proteomes" id="UP000076967"/>
    </source>
</evidence>
<dbReference type="EMBL" id="LVJH01000027">
    <property type="protein sequence ID" value="OAB41756.1"/>
    <property type="molecule type" value="Genomic_DNA"/>
</dbReference>
<organism evidence="2 3">
    <name type="scientific">Paenibacillus glacialis</name>
    <dbReference type="NCBI Taxonomy" id="494026"/>
    <lineage>
        <taxon>Bacteria</taxon>
        <taxon>Bacillati</taxon>
        <taxon>Bacillota</taxon>
        <taxon>Bacilli</taxon>
        <taxon>Bacillales</taxon>
        <taxon>Paenibacillaceae</taxon>
        <taxon>Paenibacillus</taxon>
    </lineage>
</organism>